<accession>A0ABW4XHW8</accession>
<evidence type="ECO:0000313" key="3">
    <source>
        <dbReference type="Proteomes" id="UP001597380"/>
    </source>
</evidence>
<comment type="caution">
    <text evidence="2">The sequence shown here is derived from an EMBL/GenBank/DDBJ whole genome shotgun (WGS) entry which is preliminary data.</text>
</comment>
<name>A0ABW4XHW8_9GAMM</name>
<reference evidence="3" key="1">
    <citation type="journal article" date="2019" name="Int. J. Syst. Evol. Microbiol.">
        <title>The Global Catalogue of Microorganisms (GCM) 10K type strain sequencing project: providing services to taxonomists for standard genome sequencing and annotation.</title>
        <authorList>
            <consortium name="The Broad Institute Genomics Platform"/>
            <consortium name="The Broad Institute Genome Sequencing Center for Infectious Disease"/>
            <person name="Wu L."/>
            <person name="Ma J."/>
        </authorList>
    </citation>
    <scope>NUCLEOTIDE SEQUENCE [LARGE SCALE GENOMIC DNA]</scope>
    <source>
        <strain evidence="3">CGMCC 1.10992</strain>
    </source>
</reference>
<dbReference type="EMBL" id="JBHUHT010000008">
    <property type="protein sequence ID" value="MFD2095121.1"/>
    <property type="molecule type" value="Genomic_DNA"/>
</dbReference>
<dbReference type="PROSITE" id="PS51257">
    <property type="entry name" value="PROKAR_LIPOPROTEIN"/>
    <property type="match status" value="1"/>
</dbReference>
<keyword evidence="1" id="KW-0732">Signal</keyword>
<sequence>MIRVALFYICLSLVVGCASRSVYVPPESSQHPLTSLDPEYGLTPQKPVKLGGFMLGTEYEGRHKEYFEGLLGPNGERVQWRRLGSCCAFKDSSLAFGGGLLDVYELSYEGLAEPIHLYVNLYYFEKPMAPVGFTLE</sequence>
<evidence type="ECO:0008006" key="4">
    <source>
        <dbReference type="Google" id="ProtNLM"/>
    </source>
</evidence>
<feature type="chain" id="PRO_5047502391" description="2-dehydro-3-deoxyphosphooctonate aldolase" evidence="1">
    <location>
        <begin position="21"/>
        <end position="136"/>
    </location>
</feature>
<evidence type="ECO:0000256" key="1">
    <source>
        <dbReference type="SAM" id="SignalP"/>
    </source>
</evidence>
<dbReference type="RefSeq" id="WP_345338276.1">
    <property type="nucleotide sequence ID" value="NZ_BAABLI010000005.1"/>
</dbReference>
<gene>
    <name evidence="2" type="ORF">ACFSJ3_03930</name>
</gene>
<evidence type="ECO:0000313" key="2">
    <source>
        <dbReference type="EMBL" id="MFD2095121.1"/>
    </source>
</evidence>
<keyword evidence="3" id="KW-1185">Reference proteome</keyword>
<organism evidence="2 3">
    <name type="scientific">Corallincola platygyrae</name>
    <dbReference type="NCBI Taxonomy" id="1193278"/>
    <lineage>
        <taxon>Bacteria</taxon>
        <taxon>Pseudomonadati</taxon>
        <taxon>Pseudomonadota</taxon>
        <taxon>Gammaproteobacteria</taxon>
        <taxon>Alteromonadales</taxon>
        <taxon>Psychromonadaceae</taxon>
        <taxon>Corallincola</taxon>
    </lineage>
</organism>
<dbReference type="Proteomes" id="UP001597380">
    <property type="component" value="Unassembled WGS sequence"/>
</dbReference>
<feature type="signal peptide" evidence="1">
    <location>
        <begin position="1"/>
        <end position="20"/>
    </location>
</feature>
<proteinExistence type="predicted"/>
<protein>
    <recommendedName>
        <fullName evidence="4">2-dehydro-3-deoxyphosphooctonate aldolase</fullName>
    </recommendedName>
</protein>